<evidence type="ECO:0000256" key="1">
    <source>
        <dbReference type="SAM" id="MobiDB-lite"/>
    </source>
</evidence>
<dbReference type="EMBL" id="JAHRHJ020000001">
    <property type="protein sequence ID" value="KAH9331571.1"/>
    <property type="molecule type" value="Genomic_DNA"/>
</dbReference>
<accession>A0AA38GZK5</accession>
<dbReference type="GO" id="GO:0008017">
    <property type="term" value="F:microtubule binding"/>
    <property type="evidence" value="ECO:0007669"/>
    <property type="project" value="InterPro"/>
</dbReference>
<feature type="non-terminal residue" evidence="2">
    <location>
        <position position="870"/>
    </location>
</feature>
<feature type="region of interest" description="Disordered" evidence="1">
    <location>
        <begin position="843"/>
        <end position="870"/>
    </location>
</feature>
<feature type="region of interest" description="Disordered" evidence="1">
    <location>
        <begin position="238"/>
        <end position="280"/>
    </location>
</feature>
<sequence length="870" mass="93457">MAESIERCGENKEQFVLHKDAGNCQADKPSIITNPAIEGEQPPLCEEDVQPKKKKKAAQFNLRKSLAWDQAFFTNEGVLNPVELSLLNKTFKKSNDAFLPSIEEEESVRSSLDSNSTLSGDILALETLEENLFAEPHTSNGLSFEMAPAQSGLPPLPNAKLLATEKRNTVTNVPKSPENKASYGAQDSFTYPFLMSSSNGTEDLHKPSQLNEASGKICASTPTVASKKVPTGHKRMKYTHGNAVPVNGTRATVHRNTPSKAKENSGISGRSATSEHWDSAKHSASSRAVFEIPKCVASGTTDLSNNKILPKISSSQCFDGTSELVSSRVSNDLPIHNSESVVTGHNIYEQPIPKTGAGISTDSAFPQYGKQNRGLEKANAVDLHTKSGSSATTCNAMMSNAKVPTNRKQNHGFEKGIAVGLPTKSSSTTVARNSMIFTAKDPPSKSGCARPVNLQSKPTGLRMPAPKHGFFDTEKVIRPPHPALQKRSNCTRILPPKSMPGVPSGIPQGSRLKAPGVPLPHDHPGYRGTVPSGISMASHLSLRPESALTSSIASIPAPPLQSQLKANLEGSGSGLLAHQKFGFSPKAQLSSHDQKSDQRQVSSDAYNAVAQSSFSQVNLYNHKGTCNVVPEDQSQSSLTHQKCKLQDVSQMSAEQKNSNANDIETLPGIGTGKASNMIEISCLQSHYQHGIAVVADATLNSVSELSHSEHLSHSTHGNTLAEELEFKGTTKEISLNGNTLAVNSSLLNSLNHGTAQKHVNGQKSEVDIKTLTSSPVSSPVFDDLAEKENILLGYEGQDIDSHQCMSSRRNSVDDVNEQIHNNKNPDALPFSEEWLRALEQAGEELLQMKSGPVQNSPPDKIVPQPGPWSP</sequence>
<keyword evidence="3" id="KW-1185">Reference proteome</keyword>
<feature type="compositionally biased region" description="Polar residues" evidence="1">
    <location>
        <begin position="254"/>
        <end position="272"/>
    </location>
</feature>
<reference evidence="2 3" key="1">
    <citation type="journal article" date="2021" name="Nat. Plants">
        <title>The Taxus genome provides insights into paclitaxel biosynthesis.</title>
        <authorList>
            <person name="Xiong X."/>
            <person name="Gou J."/>
            <person name="Liao Q."/>
            <person name="Li Y."/>
            <person name="Zhou Q."/>
            <person name="Bi G."/>
            <person name="Li C."/>
            <person name="Du R."/>
            <person name="Wang X."/>
            <person name="Sun T."/>
            <person name="Guo L."/>
            <person name="Liang H."/>
            <person name="Lu P."/>
            <person name="Wu Y."/>
            <person name="Zhang Z."/>
            <person name="Ro D.K."/>
            <person name="Shang Y."/>
            <person name="Huang S."/>
            <person name="Yan J."/>
        </authorList>
    </citation>
    <scope>NUCLEOTIDE SEQUENCE [LARGE SCALE GENOMIC DNA]</scope>
    <source>
        <strain evidence="2">Ta-2019</strain>
    </source>
</reference>
<dbReference type="Proteomes" id="UP000824469">
    <property type="component" value="Unassembled WGS sequence"/>
</dbReference>
<dbReference type="PANTHER" id="PTHR33737:SF2">
    <property type="entry name" value="OS12G0102700 PROTEIN"/>
    <property type="match status" value="1"/>
</dbReference>
<proteinExistence type="predicted"/>
<comment type="caution">
    <text evidence="2">The sequence shown here is derived from an EMBL/GenBank/DDBJ whole genome shotgun (WGS) entry which is preliminary data.</text>
</comment>
<dbReference type="OMA" id="ASCIATH"/>
<protein>
    <submittedName>
        <fullName evidence="2">Uncharacterized protein</fullName>
    </submittedName>
</protein>
<dbReference type="InterPro" id="IPR045882">
    <property type="entry name" value="GPT1/2"/>
</dbReference>
<evidence type="ECO:0000313" key="2">
    <source>
        <dbReference type="EMBL" id="KAH9331571.1"/>
    </source>
</evidence>
<dbReference type="AlphaFoldDB" id="A0AA38GZK5"/>
<organism evidence="2 3">
    <name type="scientific">Taxus chinensis</name>
    <name type="common">Chinese yew</name>
    <name type="synonym">Taxus wallichiana var. chinensis</name>
    <dbReference type="NCBI Taxonomy" id="29808"/>
    <lineage>
        <taxon>Eukaryota</taxon>
        <taxon>Viridiplantae</taxon>
        <taxon>Streptophyta</taxon>
        <taxon>Embryophyta</taxon>
        <taxon>Tracheophyta</taxon>
        <taxon>Spermatophyta</taxon>
        <taxon>Pinopsida</taxon>
        <taxon>Pinidae</taxon>
        <taxon>Conifers II</taxon>
        <taxon>Cupressales</taxon>
        <taxon>Taxaceae</taxon>
        <taxon>Taxus</taxon>
    </lineage>
</organism>
<name>A0AA38GZK5_TAXCH</name>
<gene>
    <name evidence="2" type="ORF">KI387_003679</name>
</gene>
<evidence type="ECO:0000313" key="3">
    <source>
        <dbReference type="Proteomes" id="UP000824469"/>
    </source>
</evidence>
<dbReference type="PANTHER" id="PTHR33737">
    <property type="entry name" value="OS05G0121800 PROTEIN"/>
    <property type="match status" value="1"/>
</dbReference>